<dbReference type="PROSITE" id="PS51257">
    <property type="entry name" value="PROKAR_LIPOPROTEIN"/>
    <property type="match status" value="1"/>
</dbReference>
<reference evidence="1 2" key="1">
    <citation type="journal article" date="2017" name="Curr. Microbiol.">
        <title>Mucilaginibacter ginsenosidivorans sp. nov., Isolated from Soil of Ginseng Field.</title>
        <authorList>
            <person name="Kim M.M."/>
            <person name="Siddiqi M.Z."/>
            <person name="Im W.T."/>
        </authorList>
    </citation>
    <scope>NUCLEOTIDE SEQUENCE [LARGE SCALE GENOMIC DNA]</scope>
    <source>
        <strain evidence="1 2">Gsoil 3017</strain>
    </source>
</reference>
<protein>
    <recommendedName>
        <fullName evidence="3">Lipocalin-like domain-containing protein</fullName>
    </recommendedName>
</protein>
<organism evidence="1 2">
    <name type="scientific">Mucilaginibacter ginsenosidivorans</name>
    <dbReference type="NCBI Taxonomy" id="398053"/>
    <lineage>
        <taxon>Bacteria</taxon>
        <taxon>Pseudomonadati</taxon>
        <taxon>Bacteroidota</taxon>
        <taxon>Sphingobacteriia</taxon>
        <taxon>Sphingobacteriales</taxon>
        <taxon>Sphingobacteriaceae</taxon>
        <taxon>Mucilaginibacter</taxon>
    </lineage>
</organism>
<evidence type="ECO:0000313" key="2">
    <source>
        <dbReference type="Proteomes" id="UP000321479"/>
    </source>
</evidence>
<keyword evidence="2" id="KW-1185">Reference proteome</keyword>
<name>A0A5B8UPT5_9SPHI</name>
<dbReference type="OrthoDB" id="794197at2"/>
<proteinExistence type="predicted"/>
<dbReference type="AlphaFoldDB" id="A0A5B8UPT5"/>
<dbReference type="Proteomes" id="UP000321479">
    <property type="component" value="Chromosome"/>
</dbReference>
<dbReference type="KEGG" id="mgin:FRZ54_00050"/>
<evidence type="ECO:0000313" key="1">
    <source>
        <dbReference type="EMBL" id="QEC61034.1"/>
    </source>
</evidence>
<gene>
    <name evidence="1" type="ORF">FRZ54_00050</name>
</gene>
<evidence type="ECO:0008006" key="3">
    <source>
        <dbReference type="Google" id="ProtNLM"/>
    </source>
</evidence>
<dbReference type="RefSeq" id="WP_147029613.1">
    <property type="nucleotide sequence ID" value="NZ_CP042436.1"/>
</dbReference>
<dbReference type="EMBL" id="CP042436">
    <property type="protein sequence ID" value="QEC61034.1"/>
    <property type="molecule type" value="Genomic_DNA"/>
</dbReference>
<sequence length="158" mass="17022">MKRSVFIAAILFTVSIVSCKKEKQITADQLFIGAYRNNASWLGVPVTSKTSGDSLQVKGINSTDNSTVIIKMPFHGKGKYTIGADDAFYTITEGVSGPGVLYILDGTKTNTVTVTQYDLASNITKGLFELHFVKAPGSSDPGNSVDMTSGQFWLQVPF</sequence>
<accession>A0A5B8UPT5</accession>